<dbReference type="InterPro" id="IPR020843">
    <property type="entry name" value="ER"/>
</dbReference>
<dbReference type="AlphaFoldDB" id="A0A5N0UPW1"/>
<dbReference type="NCBIfam" id="TIGR03989">
    <property type="entry name" value="Rxyl_3153"/>
    <property type="match status" value="1"/>
</dbReference>
<evidence type="ECO:0000313" key="9">
    <source>
        <dbReference type="Proteomes" id="UP000319769"/>
    </source>
</evidence>
<evidence type="ECO:0000256" key="1">
    <source>
        <dbReference type="ARBA" id="ARBA00008072"/>
    </source>
</evidence>
<dbReference type="SUPFAM" id="SSF51735">
    <property type="entry name" value="NAD(P)-binding Rossmann-fold domains"/>
    <property type="match status" value="1"/>
</dbReference>
<dbReference type="Gene3D" id="3.90.180.10">
    <property type="entry name" value="Medium-chain alcohol dehydrogenases, catalytic domain"/>
    <property type="match status" value="1"/>
</dbReference>
<protein>
    <submittedName>
        <fullName evidence="8">NDMA-dependent alcohol dehydrogenase</fullName>
        <ecNumber evidence="8">1.1.99.36</ecNumber>
    </submittedName>
</protein>
<keyword evidence="4 8" id="KW-0560">Oxidoreductase</keyword>
<dbReference type="Pfam" id="PF08240">
    <property type="entry name" value="ADH_N"/>
    <property type="match status" value="1"/>
</dbReference>
<evidence type="ECO:0000256" key="2">
    <source>
        <dbReference type="ARBA" id="ARBA00022723"/>
    </source>
</evidence>
<gene>
    <name evidence="8" type="ORF">FPZ12_038090</name>
</gene>
<evidence type="ECO:0000256" key="5">
    <source>
        <dbReference type="ARBA" id="ARBA00023027"/>
    </source>
</evidence>
<organism evidence="8 9">
    <name type="scientific">Amycolatopsis acidicola</name>
    <dbReference type="NCBI Taxonomy" id="2596893"/>
    <lineage>
        <taxon>Bacteria</taxon>
        <taxon>Bacillati</taxon>
        <taxon>Actinomycetota</taxon>
        <taxon>Actinomycetes</taxon>
        <taxon>Pseudonocardiales</taxon>
        <taxon>Pseudonocardiaceae</taxon>
        <taxon>Amycolatopsis</taxon>
    </lineage>
</organism>
<dbReference type="RefSeq" id="WP_144754059.1">
    <property type="nucleotide sequence ID" value="NZ_VMNW02000095.1"/>
</dbReference>
<dbReference type="InterPro" id="IPR011032">
    <property type="entry name" value="GroES-like_sf"/>
</dbReference>
<dbReference type="GO" id="GO:0046294">
    <property type="term" value="P:formaldehyde catabolic process"/>
    <property type="evidence" value="ECO:0007669"/>
    <property type="project" value="TreeGrafter"/>
</dbReference>
<keyword evidence="9" id="KW-1185">Reference proteome</keyword>
<sequence length="375" mass="39718">MRTKGALLYGPGQDWRVEEIEIDDPVAGEVQVELAASGLCHSDEHLVTGDNVAPNWPILGGHEGAGVVTKVGPGVTRVKEGDHVVLSLPGCGACEPCRRGHQNVCDESWRLVSGEPIANDVMRVRTGDGKPVAQFCLEGTFAPYATVSQFSVVPVDPAMPLHLAALIGCGVTAGWGAAMRVAEVKPGDVVVVAGLGGLGTAALLSALACGASAVFVIDPLPGKRKSAIELGATDAFESFEDATGPLREFTRGAMAHSVILTPGRMEGAYIEPAMTLVRKLGVLAVIGMGSFEEDDTKLNLAMLTAFNKTIRGGQLGGGSPQEDVRMLVRTYLAGRLPLEKMVTSTYRLEEINQGYQDMRDGVNLRGLIRFDERDR</sequence>
<proteinExistence type="inferred from homology"/>
<feature type="domain" description="Enoyl reductase (ER)" evidence="7">
    <location>
        <begin position="12"/>
        <end position="364"/>
    </location>
</feature>
<dbReference type="EC" id="1.1.99.36" evidence="8"/>
<comment type="caution">
    <text evidence="8">The sequence shown here is derived from an EMBL/GenBank/DDBJ whole genome shotgun (WGS) entry which is preliminary data.</text>
</comment>
<evidence type="ECO:0000256" key="3">
    <source>
        <dbReference type="ARBA" id="ARBA00022833"/>
    </source>
</evidence>
<dbReference type="Gene3D" id="3.40.50.720">
    <property type="entry name" value="NAD(P)-binding Rossmann-like Domain"/>
    <property type="match status" value="1"/>
</dbReference>
<comment type="cofactor">
    <cofactor evidence="6">
        <name>Zn(2+)</name>
        <dbReference type="ChEBI" id="CHEBI:29105"/>
    </cofactor>
</comment>
<dbReference type="Proteomes" id="UP000319769">
    <property type="component" value="Unassembled WGS sequence"/>
</dbReference>
<dbReference type="InterPro" id="IPR013154">
    <property type="entry name" value="ADH-like_N"/>
</dbReference>
<dbReference type="Pfam" id="PF00107">
    <property type="entry name" value="ADH_zinc_N"/>
    <property type="match status" value="1"/>
</dbReference>
<name>A0A5N0UPW1_9PSEU</name>
<dbReference type="SMART" id="SM00829">
    <property type="entry name" value="PKS_ER"/>
    <property type="match status" value="1"/>
</dbReference>
<dbReference type="InterPro" id="IPR036291">
    <property type="entry name" value="NAD(P)-bd_dom_sf"/>
</dbReference>
<dbReference type="GO" id="GO:0051903">
    <property type="term" value="F:S-(hydroxymethyl)glutathione dehydrogenase [NAD(P)+] activity"/>
    <property type="evidence" value="ECO:0007669"/>
    <property type="project" value="TreeGrafter"/>
</dbReference>
<dbReference type="OrthoDB" id="3265141at2"/>
<dbReference type="PANTHER" id="PTHR43880">
    <property type="entry name" value="ALCOHOL DEHYDROGENASE"/>
    <property type="match status" value="1"/>
</dbReference>
<evidence type="ECO:0000256" key="6">
    <source>
        <dbReference type="RuleBase" id="RU361277"/>
    </source>
</evidence>
<dbReference type="GO" id="GO:0008270">
    <property type="term" value="F:zinc ion binding"/>
    <property type="evidence" value="ECO:0007669"/>
    <property type="project" value="InterPro"/>
</dbReference>
<comment type="similarity">
    <text evidence="1 6">Belongs to the zinc-containing alcohol dehydrogenase family.</text>
</comment>
<keyword evidence="2 6" id="KW-0479">Metal-binding</keyword>
<dbReference type="SUPFAM" id="SSF50129">
    <property type="entry name" value="GroES-like"/>
    <property type="match status" value="2"/>
</dbReference>
<dbReference type="GO" id="GO:0005829">
    <property type="term" value="C:cytosol"/>
    <property type="evidence" value="ECO:0007669"/>
    <property type="project" value="TreeGrafter"/>
</dbReference>
<dbReference type="PANTHER" id="PTHR43880:SF12">
    <property type="entry name" value="ALCOHOL DEHYDROGENASE CLASS-3"/>
    <property type="match status" value="1"/>
</dbReference>
<accession>A0A5N0UPW1</accession>
<dbReference type="InterPro" id="IPR023921">
    <property type="entry name" value="ADH_Zn_actinomycetes"/>
</dbReference>
<evidence type="ECO:0000313" key="8">
    <source>
        <dbReference type="EMBL" id="KAA9151855.1"/>
    </source>
</evidence>
<evidence type="ECO:0000256" key="4">
    <source>
        <dbReference type="ARBA" id="ARBA00023002"/>
    </source>
</evidence>
<keyword evidence="5" id="KW-0520">NAD</keyword>
<keyword evidence="3 6" id="KW-0862">Zinc</keyword>
<evidence type="ECO:0000259" key="7">
    <source>
        <dbReference type="SMART" id="SM00829"/>
    </source>
</evidence>
<reference evidence="8" key="1">
    <citation type="submission" date="2019-09" db="EMBL/GenBank/DDBJ databases">
        <authorList>
            <person name="Teo W.F.A."/>
            <person name="Duangmal K."/>
        </authorList>
    </citation>
    <scope>NUCLEOTIDE SEQUENCE [LARGE SCALE GENOMIC DNA]</scope>
    <source>
        <strain evidence="8">K81G1</strain>
    </source>
</reference>
<dbReference type="PROSITE" id="PS00059">
    <property type="entry name" value="ADH_ZINC"/>
    <property type="match status" value="1"/>
</dbReference>
<dbReference type="EMBL" id="VMNW02000095">
    <property type="protein sequence ID" value="KAA9151855.1"/>
    <property type="molecule type" value="Genomic_DNA"/>
</dbReference>
<dbReference type="InterPro" id="IPR002328">
    <property type="entry name" value="ADH_Zn_CS"/>
</dbReference>
<dbReference type="InterPro" id="IPR013149">
    <property type="entry name" value="ADH-like_C"/>
</dbReference>